<dbReference type="Proteomes" id="UP001239111">
    <property type="component" value="Chromosome 1"/>
</dbReference>
<protein>
    <submittedName>
        <fullName evidence="1">Uncharacterized protein</fullName>
    </submittedName>
</protein>
<name>A0ACC2PY27_9HYME</name>
<proteinExistence type="predicted"/>
<gene>
    <name evidence="1" type="ORF">QAD02_023636</name>
</gene>
<comment type="caution">
    <text evidence="1">The sequence shown here is derived from an EMBL/GenBank/DDBJ whole genome shotgun (WGS) entry which is preliminary data.</text>
</comment>
<evidence type="ECO:0000313" key="2">
    <source>
        <dbReference type="Proteomes" id="UP001239111"/>
    </source>
</evidence>
<reference evidence="1" key="1">
    <citation type="submission" date="2023-04" db="EMBL/GenBank/DDBJ databases">
        <title>A chromosome-level genome assembly of the parasitoid wasp Eretmocerus hayati.</title>
        <authorList>
            <person name="Zhong Y."/>
            <person name="Liu S."/>
            <person name="Liu Y."/>
        </authorList>
    </citation>
    <scope>NUCLEOTIDE SEQUENCE</scope>
    <source>
        <strain evidence="1">ZJU_SS_LIU_2023</strain>
    </source>
</reference>
<keyword evidence="2" id="KW-1185">Reference proteome</keyword>
<evidence type="ECO:0000313" key="1">
    <source>
        <dbReference type="EMBL" id="KAJ8687841.1"/>
    </source>
</evidence>
<accession>A0ACC2PY27</accession>
<sequence length="283" mass="30571">MSVPSYSDLGARARGVFKCGYAYDFARLRLAGPALRDLGVDGLASFDLKNSKYSGTLLGKYDTGYGKASLKAQTSGPLVAEYEIKEVVEHVDVTAGASINVPESFQTIKLAGKYHNEMVHTTTSLTKDFDRSVDLLGSAVLKLGNFLLGCQAGFDANSSQVTSHDLALGVELGDTSLVLKSVQLPSELDFSAYYKVNDAVDVAMDAKIASNDETKLWFLGIGAMCKVGESTKLRFKFDKNFQFGSSLVFNLHQCAKLVLNFNLDMSNPTSGQHKVGLAIDYEA</sequence>
<dbReference type="EMBL" id="CM056741">
    <property type="protein sequence ID" value="KAJ8687841.1"/>
    <property type="molecule type" value="Genomic_DNA"/>
</dbReference>
<organism evidence="1 2">
    <name type="scientific">Eretmocerus hayati</name>
    <dbReference type="NCBI Taxonomy" id="131215"/>
    <lineage>
        <taxon>Eukaryota</taxon>
        <taxon>Metazoa</taxon>
        <taxon>Ecdysozoa</taxon>
        <taxon>Arthropoda</taxon>
        <taxon>Hexapoda</taxon>
        <taxon>Insecta</taxon>
        <taxon>Pterygota</taxon>
        <taxon>Neoptera</taxon>
        <taxon>Endopterygota</taxon>
        <taxon>Hymenoptera</taxon>
        <taxon>Apocrita</taxon>
        <taxon>Proctotrupomorpha</taxon>
        <taxon>Chalcidoidea</taxon>
        <taxon>Aphelinidae</taxon>
        <taxon>Aphelininae</taxon>
        <taxon>Eretmocerus</taxon>
    </lineage>
</organism>